<dbReference type="InterPro" id="IPR013249">
    <property type="entry name" value="RNA_pol_sigma70_r4_t2"/>
</dbReference>
<dbReference type="GO" id="GO:0016987">
    <property type="term" value="F:sigma factor activity"/>
    <property type="evidence" value="ECO:0007669"/>
    <property type="project" value="UniProtKB-KW"/>
</dbReference>
<dbReference type="Pfam" id="PF08281">
    <property type="entry name" value="Sigma70_r4_2"/>
    <property type="match status" value="1"/>
</dbReference>
<evidence type="ECO:0000256" key="4">
    <source>
        <dbReference type="ARBA" id="ARBA00023125"/>
    </source>
</evidence>
<dbReference type="CDD" id="cd06171">
    <property type="entry name" value="Sigma70_r4"/>
    <property type="match status" value="1"/>
</dbReference>
<dbReference type="SUPFAM" id="SSF88946">
    <property type="entry name" value="Sigma2 domain of RNA polymerase sigma factors"/>
    <property type="match status" value="1"/>
</dbReference>
<keyword evidence="3" id="KW-0731">Sigma factor</keyword>
<dbReference type="Gene3D" id="1.10.10.10">
    <property type="entry name" value="Winged helix-like DNA-binding domain superfamily/Winged helix DNA-binding domain"/>
    <property type="match status" value="1"/>
</dbReference>
<dbReference type="PANTHER" id="PTHR43133">
    <property type="entry name" value="RNA POLYMERASE ECF-TYPE SIGMA FACTO"/>
    <property type="match status" value="1"/>
</dbReference>
<protein>
    <submittedName>
        <fullName evidence="8">RNA polymerase sigma factor SigW</fullName>
    </submittedName>
</protein>
<accession>A0A0G1N2P5</accession>
<dbReference type="Proteomes" id="UP000034727">
    <property type="component" value="Unassembled WGS sequence"/>
</dbReference>
<dbReference type="GO" id="GO:0003677">
    <property type="term" value="F:DNA binding"/>
    <property type="evidence" value="ECO:0007669"/>
    <property type="project" value="UniProtKB-KW"/>
</dbReference>
<gene>
    <name evidence="8" type="ORF">UX22_C0015G0010</name>
</gene>
<dbReference type="InterPro" id="IPR036388">
    <property type="entry name" value="WH-like_DNA-bd_sf"/>
</dbReference>
<feature type="domain" description="RNA polymerase sigma-70 region 2" evidence="6">
    <location>
        <begin position="28"/>
        <end position="93"/>
    </location>
</feature>
<comment type="similarity">
    <text evidence="1">Belongs to the sigma-70 factor family. ECF subfamily.</text>
</comment>
<dbReference type="InterPro" id="IPR013325">
    <property type="entry name" value="RNA_pol_sigma_r2"/>
</dbReference>
<dbReference type="InterPro" id="IPR007627">
    <property type="entry name" value="RNA_pol_sigma70_r2"/>
</dbReference>
<keyword evidence="2" id="KW-0805">Transcription regulation</keyword>
<feature type="domain" description="RNA polymerase sigma factor 70 region 4 type 2" evidence="7">
    <location>
        <begin position="135"/>
        <end position="187"/>
    </location>
</feature>
<dbReference type="Pfam" id="PF04542">
    <property type="entry name" value="Sigma70_r2"/>
    <property type="match status" value="1"/>
</dbReference>
<reference evidence="8 9" key="1">
    <citation type="journal article" date="2015" name="Nature">
        <title>rRNA introns, odd ribosomes, and small enigmatic genomes across a large radiation of phyla.</title>
        <authorList>
            <person name="Brown C.T."/>
            <person name="Hug L.A."/>
            <person name="Thomas B.C."/>
            <person name="Sharon I."/>
            <person name="Castelle C.J."/>
            <person name="Singh A."/>
            <person name="Wilkins M.J."/>
            <person name="Williams K.H."/>
            <person name="Banfield J.F."/>
        </authorList>
    </citation>
    <scope>NUCLEOTIDE SEQUENCE [LARGE SCALE GENOMIC DNA]</scope>
</reference>
<dbReference type="InterPro" id="IPR039425">
    <property type="entry name" value="RNA_pol_sigma-70-like"/>
</dbReference>
<dbReference type="InterPro" id="IPR014284">
    <property type="entry name" value="RNA_pol_sigma-70_dom"/>
</dbReference>
<comment type="caution">
    <text evidence="8">The sequence shown here is derived from an EMBL/GenBank/DDBJ whole genome shotgun (WGS) entry which is preliminary data.</text>
</comment>
<dbReference type="AlphaFoldDB" id="A0A0G1N2P5"/>
<evidence type="ECO:0000259" key="7">
    <source>
        <dbReference type="Pfam" id="PF08281"/>
    </source>
</evidence>
<dbReference type="PANTHER" id="PTHR43133:SF8">
    <property type="entry name" value="RNA POLYMERASE SIGMA FACTOR HI_1459-RELATED"/>
    <property type="match status" value="1"/>
</dbReference>
<dbReference type="SUPFAM" id="SSF88659">
    <property type="entry name" value="Sigma3 and sigma4 domains of RNA polymerase sigma factors"/>
    <property type="match status" value="1"/>
</dbReference>
<dbReference type="GO" id="GO:0006352">
    <property type="term" value="P:DNA-templated transcription initiation"/>
    <property type="evidence" value="ECO:0007669"/>
    <property type="project" value="InterPro"/>
</dbReference>
<evidence type="ECO:0000256" key="1">
    <source>
        <dbReference type="ARBA" id="ARBA00010641"/>
    </source>
</evidence>
<proteinExistence type="inferred from homology"/>
<keyword evidence="4" id="KW-0238">DNA-binding</keyword>
<evidence type="ECO:0000256" key="2">
    <source>
        <dbReference type="ARBA" id="ARBA00023015"/>
    </source>
</evidence>
<keyword evidence="5" id="KW-0804">Transcription</keyword>
<evidence type="ECO:0000256" key="5">
    <source>
        <dbReference type="ARBA" id="ARBA00023163"/>
    </source>
</evidence>
<sequence length="196" mass="22733">MEYREKTDKELAALVRHEDNNAIRELTHRYFNGVLRFAARYAGSDKDAADLVQETFFRMWKHIKKYDERRKFSTWLFAIAKNASIDYSRATRRESLFSDIEAAAGFESGSDFFDSIVWSDSREEEARIDRAYGSERVRSAINTLPFPQREIIKRRYDDGLTFTEIAEIMGKPMNTVKSSHGRALKKLSAILDAPET</sequence>
<dbReference type="InterPro" id="IPR013324">
    <property type="entry name" value="RNA_pol_sigma_r3/r4-like"/>
</dbReference>
<evidence type="ECO:0000259" key="6">
    <source>
        <dbReference type="Pfam" id="PF04542"/>
    </source>
</evidence>
<dbReference type="EMBL" id="LCLJ01000015">
    <property type="protein sequence ID" value="KKU14871.1"/>
    <property type="molecule type" value="Genomic_DNA"/>
</dbReference>
<evidence type="ECO:0000256" key="3">
    <source>
        <dbReference type="ARBA" id="ARBA00023082"/>
    </source>
</evidence>
<organism evidence="8 9">
    <name type="scientific">Candidatus Jorgensenbacteria bacterium GW2011_GWA2_45_9</name>
    <dbReference type="NCBI Taxonomy" id="1618663"/>
    <lineage>
        <taxon>Bacteria</taxon>
        <taxon>Candidatus Joergenseniibacteriota</taxon>
    </lineage>
</organism>
<dbReference type="NCBIfam" id="TIGR02937">
    <property type="entry name" value="sigma70-ECF"/>
    <property type="match status" value="1"/>
</dbReference>
<evidence type="ECO:0000313" key="9">
    <source>
        <dbReference type="Proteomes" id="UP000034727"/>
    </source>
</evidence>
<evidence type="ECO:0000313" key="8">
    <source>
        <dbReference type="EMBL" id="KKU14871.1"/>
    </source>
</evidence>
<name>A0A0G1N2P5_9BACT</name>
<dbReference type="Gene3D" id="1.10.1740.10">
    <property type="match status" value="1"/>
</dbReference>